<name>A0A9E5JSR7_9GAMM</name>
<keyword evidence="3" id="KW-1185">Reference proteome</keyword>
<evidence type="ECO:0000256" key="1">
    <source>
        <dbReference type="SAM" id="Phobius"/>
    </source>
</evidence>
<evidence type="ECO:0000313" key="2">
    <source>
        <dbReference type="EMBL" id="NHO64756.1"/>
    </source>
</evidence>
<dbReference type="RefSeq" id="WP_167182115.1">
    <property type="nucleotide sequence ID" value="NZ_JAAONZ010000002.1"/>
</dbReference>
<evidence type="ECO:0000313" key="3">
    <source>
        <dbReference type="Proteomes" id="UP000787472"/>
    </source>
</evidence>
<protein>
    <submittedName>
        <fullName evidence="2">Uncharacterized protein</fullName>
    </submittedName>
</protein>
<dbReference type="Gene3D" id="3.10.450.50">
    <property type="match status" value="1"/>
</dbReference>
<proteinExistence type="predicted"/>
<dbReference type="SUPFAM" id="SSF54427">
    <property type="entry name" value="NTF2-like"/>
    <property type="match status" value="1"/>
</dbReference>
<dbReference type="InterPro" id="IPR032710">
    <property type="entry name" value="NTF2-like_dom_sf"/>
</dbReference>
<accession>A0A9E5JSR7</accession>
<feature type="transmembrane region" description="Helical" evidence="1">
    <location>
        <begin position="20"/>
        <end position="39"/>
    </location>
</feature>
<keyword evidence="1" id="KW-1133">Transmembrane helix</keyword>
<gene>
    <name evidence="2" type="ORF">G8770_04250</name>
</gene>
<reference evidence="2" key="1">
    <citation type="submission" date="2020-03" db="EMBL/GenBank/DDBJ databases">
        <authorList>
            <person name="Guo F."/>
        </authorList>
    </citation>
    <scope>NUCLEOTIDE SEQUENCE</scope>
    <source>
        <strain evidence="2">JCM 30134</strain>
    </source>
</reference>
<dbReference type="AlphaFoldDB" id="A0A9E5JSR7"/>
<sequence>MHLAYLEQTRQQPDLKRRSALKSLGCGALLAGIAPGMAFGGGSSSPGFKGEGRMGMSTGEDWIDTFFTGGASEIIEYYADDFVFEDITFFQAIDDKETLYRAFLPFDDSGPDAPLGVHHFDIIRYDGGPAGDRKGIARQPKPGNYTEEEWDTWSKDTLMGIDHDYDEWAVMNWVWRAKHNMDDFLGIKGCKGKTTHTRGITFHQYRERKIVREFTYWNFRDVAIQLGAAQPAQKFWLPDTDTGSSNS</sequence>
<comment type="caution">
    <text evidence="2">The sequence shown here is derived from an EMBL/GenBank/DDBJ whole genome shotgun (WGS) entry which is preliminary data.</text>
</comment>
<dbReference type="EMBL" id="JAAONZ010000002">
    <property type="protein sequence ID" value="NHO64756.1"/>
    <property type="molecule type" value="Genomic_DNA"/>
</dbReference>
<keyword evidence="1" id="KW-0472">Membrane</keyword>
<dbReference type="Proteomes" id="UP000787472">
    <property type="component" value="Unassembled WGS sequence"/>
</dbReference>
<organism evidence="2 3">
    <name type="scientific">Pseudomaricurvus hydrocarbonicus</name>
    <dbReference type="NCBI Taxonomy" id="1470433"/>
    <lineage>
        <taxon>Bacteria</taxon>
        <taxon>Pseudomonadati</taxon>
        <taxon>Pseudomonadota</taxon>
        <taxon>Gammaproteobacteria</taxon>
        <taxon>Cellvibrionales</taxon>
        <taxon>Cellvibrionaceae</taxon>
        <taxon>Pseudomaricurvus</taxon>
    </lineage>
</organism>
<keyword evidence="1" id="KW-0812">Transmembrane</keyword>